<dbReference type="Proteomes" id="UP000030403">
    <property type="component" value="Unassembled WGS sequence"/>
</dbReference>
<evidence type="ECO:0000313" key="1">
    <source>
        <dbReference type="EMBL" id="KGX89551.1"/>
    </source>
</evidence>
<protein>
    <submittedName>
        <fullName evidence="1">Type VI secretion protein</fullName>
    </submittedName>
</protein>
<organism evidence="1 2">
    <name type="scientific">Pontibacillus marinus BH030004 = DSM 16465</name>
    <dbReference type="NCBI Taxonomy" id="1385511"/>
    <lineage>
        <taxon>Bacteria</taxon>
        <taxon>Bacillati</taxon>
        <taxon>Bacillota</taxon>
        <taxon>Bacilli</taxon>
        <taxon>Bacillales</taxon>
        <taxon>Bacillaceae</taxon>
        <taxon>Pontibacillus</taxon>
    </lineage>
</organism>
<dbReference type="EMBL" id="AVPF01000014">
    <property type="protein sequence ID" value="KGX89551.1"/>
    <property type="molecule type" value="Genomic_DNA"/>
</dbReference>
<dbReference type="SUPFAM" id="SSF52540">
    <property type="entry name" value="P-loop containing nucleoside triphosphate hydrolases"/>
    <property type="match status" value="1"/>
</dbReference>
<reference evidence="1 2" key="1">
    <citation type="submission" date="2013-08" db="EMBL/GenBank/DDBJ databases">
        <authorList>
            <person name="Huang J."/>
            <person name="Wang G."/>
        </authorList>
    </citation>
    <scope>NUCLEOTIDE SEQUENCE [LARGE SCALE GENOMIC DNA]</scope>
    <source>
        <strain evidence="1 2">BH030004</strain>
    </source>
</reference>
<evidence type="ECO:0000313" key="2">
    <source>
        <dbReference type="Proteomes" id="UP000030403"/>
    </source>
</evidence>
<proteinExistence type="predicted"/>
<keyword evidence="2" id="KW-1185">Reference proteome</keyword>
<dbReference type="STRING" id="1385511.GCA_000425225_01208"/>
<name>A0A0A5G8T7_9BACI</name>
<dbReference type="RefSeq" id="WP_027445565.1">
    <property type="nucleotide sequence ID" value="NZ_AULJ01000012.1"/>
</dbReference>
<dbReference type="InterPro" id="IPR027417">
    <property type="entry name" value="P-loop_NTPase"/>
</dbReference>
<gene>
    <name evidence="1" type="ORF">N783_05475</name>
</gene>
<dbReference type="Gene3D" id="3.40.50.300">
    <property type="entry name" value="P-loop containing nucleotide triphosphate hydrolases"/>
    <property type="match status" value="1"/>
</dbReference>
<comment type="caution">
    <text evidence="1">The sequence shown here is derived from an EMBL/GenBank/DDBJ whole genome shotgun (WGS) entry which is preliminary data.</text>
</comment>
<dbReference type="Pfam" id="PF13671">
    <property type="entry name" value="AAA_33"/>
    <property type="match status" value="1"/>
</dbReference>
<dbReference type="AlphaFoldDB" id="A0A0A5G8T7"/>
<dbReference type="OrthoDB" id="2356842at2"/>
<dbReference type="eggNOG" id="COG0703">
    <property type="taxonomic scope" value="Bacteria"/>
</dbReference>
<accession>A0A0A5G8T7</accession>
<sequence length="187" mass="21079">MKRFVIITVGKTHSGKTTFARELEEQLKNSVVIDQDNHAEFINTHYRKLLPQEGPNTFKHTISQAVVDYAVEKTDCHLIICNSNRSRKGRVDLLEQFHTKGFVSIIVDFDLPDHVLQKRVSESERSTTIFKNPTTFEKVLTRQQGEAHAIAPGEGEADHLFVIGDPSEVQDVSRNIVDIVQNGKGSI</sequence>